<keyword evidence="5" id="KW-1185">Reference proteome</keyword>
<feature type="region of interest" description="Disordered" evidence="1">
    <location>
        <begin position="1"/>
        <end position="24"/>
    </location>
</feature>
<feature type="domain" description="TadE-like" evidence="3">
    <location>
        <begin position="27"/>
        <end position="69"/>
    </location>
</feature>
<keyword evidence="2" id="KW-0472">Membrane</keyword>
<evidence type="ECO:0000256" key="1">
    <source>
        <dbReference type="SAM" id="MobiDB-lite"/>
    </source>
</evidence>
<proteinExistence type="predicted"/>
<name>A0ABW4QA53_9MICC</name>
<evidence type="ECO:0000313" key="5">
    <source>
        <dbReference type="Proteomes" id="UP001597307"/>
    </source>
</evidence>
<dbReference type="Pfam" id="PF07811">
    <property type="entry name" value="TadE"/>
    <property type="match status" value="1"/>
</dbReference>
<sequence>MTRSVASAPDRPLVRRPPGGNTSHERGAAVVDFALIGGLLTVMFVAVIQLTLVLHVRNTLIDAASSGARYGTLADRTAADAQQRTGAIISTALSDGYAEEISVVEVNQNGLSVLAVTVRAPLPVIGLIGPAGVLEVTGHAVLPREPNDS</sequence>
<reference evidence="5" key="1">
    <citation type="journal article" date="2019" name="Int. J. Syst. Evol. Microbiol.">
        <title>The Global Catalogue of Microorganisms (GCM) 10K type strain sequencing project: providing services to taxonomists for standard genome sequencing and annotation.</title>
        <authorList>
            <consortium name="The Broad Institute Genomics Platform"/>
            <consortium name="The Broad Institute Genome Sequencing Center for Infectious Disease"/>
            <person name="Wu L."/>
            <person name="Ma J."/>
        </authorList>
    </citation>
    <scope>NUCLEOTIDE SEQUENCE [LARGE SCALE GENOMIC DNA]</scope>
    <source>
        <strain evidence="5">JCM 11496</strain>
    </source>
</reference>
<keyword evidence="2" id="KW-1133">Transmembrane helix</keyword>
<accession>A0ABW4QA53</accession>
<organism evidence="4 5">
    <name type="scientific">Arthrobacter flavus</name>
    <dbReference type="NCBI Taxonomy" id="95172"/>
    <lineage>
        <taxon>Bacteria</taxon>
        <taxon>Bacillati</taxon>
        <taxon>Actinomycetota</taxon>
        <taxon>Actinomycetes</taxon>
        <taxon>Micrococcales</taxon>
        <taxon>Micrococcaceae</taxon>
        <taxon>Arthrobacter</taxon>
    </lineage>
</organism>
<keyword evidence="2" id="KW-0812">Transmembrane</keyword>
<protein>
    <submittedName>
        <fullName evidence="4">TadE family protein</fullName>
    </submittedName>
</protein>
<comment type="caution">
    <text evidence="4">The sequence shown here is derived from an EMBL/GenBank/DDBJ whole genome shotgun (WGS) entry which is preliminary data.</text>
</comment>
<evidence type="ECO:0000313" key="4">
    <source>
        <dbReference type="EMBL" id="MFD1847614.1"/>
    </source>
</evidence>
<dbReference type="RefSeq" id="WP_343880651.1">
    <property type="nucleotide sequence ID" value="NZ_BAAAIJ010000051.1"/>
</dbReference>
<feature type="transmembrane region" description="Helical" evidence="2">
    <location>
        <begin position="33"/>
        <end position="56"/>
    </location>
</feature>
<dbReference type="InterPro" id="IPR012495">
    <property type="entry name" value="TadE-like_dom"/>
</dbReference>
<dbReference type="Proteomes" id="UP001597307">
    <property type="component" value="Unassembled WGS sequence"/>
</dbReference>
<evidence type="ECO:0000259" key="3">
    <source>
        <dbReference type="Pfam" id="PF07811"/>
    </source>
</evidence>
<gene>
    <name evidence="4" type="ORF">ACFSFX_13550</name>
</gene>
<dbReference type="EMBL" id="JBHUGA010000060">
    <property type="protein sequence ID" value="MFD1847614.1"/>
    <property type="molecule type" value="Genomic_DNA"/>
</dbReference>
<evidence type="ECO:0000256" key="2">
    <source>
        <dbReference type="SAM" id="Phobius"/>
    </source>
</evidence>